<dbReference type="Proteomes" id="UP000075683">
    <property type="component" value="Unassembled WGS sequence"/>
</dbReference>
<dbReference type="STRING" id="301148.B4135_3870"/>
<dbReference type="AlphaFoldDB" id="A0A150LAC1"/>
<protein>
    <submittedName>
        <fullName evidence="2">Uncharacterized protein</fullName>
    </submittedName>
</protein>
<name>A0A150LAC1_9BACI</name>
<dbReference type="EMBL" id="LQYT01000133">
    <property type="protein sequence ID" value="KYD08959.1"/>
    <property type="molecule type" value="Genomic_DNA"/>
</dbReference>
<comment type="caution">
    <text evidence="2">The sequence shown here is derived from an EMBL/GenBank/DDBJ whole genome shotgun (WGS) entry which is preliminary data.</text>
</comment>
<evidence type="ECO:0000313" key="3">
    <source>
        <dbReference type="Proteomes" id="UP000075683"/>
    </source>
</evidence>
<sequence length="84" mass="9032">MPSCLFRPLPGQAGNGPILPEDPQKGNDEKRLRNGTGLTPGSSHPFKYHPSSPAPAPENPFRFFYPASIGFSLKALRRSAADLG</sequence>
<feature type="region of interest" description="Disordered" evidence="1">
    <location>
        <begin position="1"/>
        <end position="54"/>
    </location>
</feature>
<gene>
    <name evidence="2" type="ORF">B4135_3870</name>
</gene>
<proteinExistence type="predicted"/>
<feature type="compositionally biased region" description="Basic and acidic residues" evidence="1">
    <location>
        <begin position="22"/>
        <end position="32"/>
    </location>
</feature>
<evidence type="ECO:0000256" key="1">
    <source>
        <dbReference type="SAM" id="MobiDB-lite"/>
    </source>
</evidence>
<organism evidence="2 3">
    <name type="scientific">Caldibacillus debilis</name>
    <dbReference type="NCBI Taxonomy" id="301148"/>
    <lineage>
        <taxon>Bacteria</taxon>
        <taxon>Bacillati</taxon>
        <taxon>Bacillota</taxon>
        <taxon>Bacilli</taxon>
        <taxon>Bacillales</taxon>
        <taxon>Bacillaceae</taxon>
        <taxon>Caldibacillus</taxon>
    </lineage>
</organism>
<evidence type="ECO:0000313" key="2">
    <source>
        <dbReference type="EMBL" id="KYD08959.1"/>
    </source>
</evidence>
<reference evidence="2 3" key="1">
    <citation type="submission" date="2016-01" db="EMBL/GenBank/DDBJ databases">
        <title>Draft Genome Sequences of Seven Thermophilic Sporeformers Isolated from Foods.</title>
        <authorList>
            <person name="Berendsen E.M."/>
            <person name="Wells-Bennik M.H."/>
            <person name="Krawcyk A.O."/>
            <person name="De Jong A."/>
            <person name="Holsappel S."/>
            <person name="Eijlander R.T."/>
            <person name="Kuipers O.P."/>
        </authorList>
    </citation>
    <scope>NUCLEOTIDE SEQUENCE [LARGE SCALE GENOMIC DNA]</scope>
    <source>
        <strain evidence="2 3">B4135</strain>
    </source>
</reference>
<accession>A0A150LAC1</accession>